<accession>A0MD79</accession>
<dbReference type="EMBL" id="DQ533990">
    <property type="protein sequence ID" value="ABG21680.1"/>
    <property type="molecule type" value="Genomic_DNA"/>
</dbReference>
<name>A0MD79_PROST</name>
<dbReference type="RefSeq" id="WP_350573160.1">
    <property type="nucleotide sequence ID" value="NZ_JAGSRX010000030.1"/>
</dbReference>
<proteinExistence type="predicted"/>
<evidence type="ECO:0008006" key="4">
    <source>
        <dbReference type="Google" id="ProtNLM"/>
    </source>
</evidence>
<feature type="signal peptide" evidence="1">
    <location>
        <begin position="1"/>
        <end position="17"/>
    </location>
</feature>
<reference evidence="2" key="1">
    <citation type="journal article" date="2006" name="J. Antimicrob. Chemother.">
        <title>Diverse class 2 integrons in bacteria from beef cattle sources.</title>
        <authorList>
            <person name="Barlow R.S."/>
            <person name="Gobius K.S."/>
        </authorList>
    </citation>
    <scope>NUCLEOTIDE SEQUENCE</scope>
    <source>
        <strain evidence="3">ABR130a</strain>
        <strain evidence="2">ABR23a</strain>
    </source>
</reference>
<dbReference type="EMBL" id="DQ533991">
    <property type="protein sequence ID" value="ABG21692.1"/>
    <property type="molecule type" value="Genomic_DNA"/>
</dbReference>
<organism evidence="2">
    <name type="scientific">Providencia stuartii</name>
    <dbReference type="NCBI Taxonomy" id="588"/>
    <lineage>
        <taxon>Bacteria</taxon>
        <taxon>Pseudomonadati</taxon>
        <taxon>Pseudomonadota</taxon>
        <taxon>Gammaproteobacteria</taxon>
        <taxon>Enterobacterales</taxon>
        <taxon>Morganellaceae</taxon>
        <taxon>Providencia</taxon>
    </lineage>
</organism>
<evidence type="ECO:0000313" key="2">
    <source>
        <dbReference type="EMBL" id="ABG21680.1"/>
    </source>
</evidence>
<sequence length="140" mass="15675">MTLLKIIAVATMLLVLAGCSTTKTMNGIMSSWEGSNINEVVAQWGYPHEEREFQGRKLYIWHHNKSAYIPQTTNTTGSVYGNSVYATSTTSGGYAIQGSCQRVLEVDSSGTVVRWEWRGNNCPFGELMEYANWRKKEPAQ</sequence>
<evidence type="ECO:0000256" key="1">
    <source>
        <dbReference type="SAM" id="SignalP"/>
    </source>
</evidence>
<keyword evidence="1" id="KW-0732">Signal</keyword>
<evidence type="ECO:0000313" key="3">
    <source>
        <dbReference type="EMBL" id="ABG21692.1"/>
    </source>
</evidence>
<dbReference type="PROSITE" id="PS51257">
    <property type="entry name" value="PROKAR_LIPOPROTEIN"/>
    <property type="match status" value="1"/>
</dbReference>
<feature type="chain" id="PRO_5007632953" description="Lipoprotein" evidence="1">
    <location>
        <begin position="18"/>
        <end position="140"/>
    </location>
</feature>
<protein>
    <recommendedName>
        <fullName evidence="4">Lipoprotein</fullName>
    </recommendedName>
</protein>
<dbReference type="AlphaFoldDB" id="A0MD79"/>